<evidence type="ECO:0000256" key="2">
    <source>
        <dbReference type="ARBA" id="ARBA00005748"/>
    </source>
</evidence>
<feature type="transmembrane region" description="Helical" evidence="8">
    <location>
        <begin position="112"/>
        <end position="134"/>
    </location>
</feature>
<keyword evidence="4" id="KW-0732">Signal</keyword>
<dbReference type="HOGENOM" id="CLU_1772251_0_0_1"/>
<dbReference type="AlphaFoldDB" id="H2XTQ1"/>
<reference evidence="9" key="2">
    <citation type="submission" date="2025-08" db="UniProtKB">
        <authorList>
            <consortium name="Ensembl"/>
        </authorList>
    </citation>
    <scope>IDENTIFICATION</scope>
</reference>
<evidence type="ECO:0000256" key="4">
    <source>
        <dbReference type="ARBA" id="ARBA00022729"/>
    </source>
</evidence>
<keyword evidence="5 8" id="KW-1133">Transmembrane helix</keyword>
<evidence type="ECO:0000256" key="3">
    <source>
        <dbReference type="ARBA" id="ARBA00022692"/>
    </source>
</evidence>
<evidence type="ECO:0000313" key="10">
    <source>
        <dbReference type="Proteomes" id="UP000008144"/>
    </source>
</evidence>
<evidence type="ECO:0000256" key="7">
    <source>
        <dbReference type="ARBA" id="ARBA00023242"/>
    </source>
</evidence>
<proteinExistence type="inferred from homology"/>
<keyword evidence="10" id="KW-1185">Reference proteome</keyword>
<evidence type="ECO:0000313" key="9">
    <source>
        <dbReference type="Ensembl" id="ENSCINP00000033035.1"/>
    </source>
</evidence>
<reference evidence="9" key="3">
    <citation type="submission" date="2025-09" db="UniProtKB">
        <authorList>
            <consortium name="Ensembl"/>
        </authorList>
    </citation>
    <scope>IDENTIFICATION</scope>
</reference>
<evidence type="ECO:0000256" key="8">
    <source>
        <dbReference type="SAM" id="Phobius"/>
    </source>
</evidence>
<feature type="transmembrane region" description="Helical" evidence="8">
    <location>
        <begin position="85"/>
        <end position="106"/>
    </location>
</feature>
<keyword evidence="6 8" id="KW-0472">Membrane</keyword>
<evidence type="ECO:0000256" key="5">
    <source>
        <dbReference type="ARBA" id="ARBA00022989"/>
    </source>
</evidence>
<name>H2XTQ1_CIOIN</name>
<accession>H2XTQ1</accession>
<protein>
    <submittedName>
        <fullName evidence="9">Uncharacterized protein</fullName>
    </submittedName>
</protein>
<dbReference type="Ensembl" id="ENSCINT00000033146.1">
    <property type="protein sequence ID" value="ENSCINP00000033035.1"/>
    <property type="gene ID" value="ENSCING00000021146.1"/>
</dbReference>
<sequence length="147" mass="16357">MMFGCLHIKVSSKTGDFDFGLSSSRESVDSSWFTWIMSIGQIFKTKVSSSSVTKENCVSPYNAIFLTIKTHEQNQTFDVETHLKYIDMTCCVLFIIGITMFYMASAMASSVVFYYTTGVSIGVIGSLIVLVFIISRYLPKKPAAYGT</sequence>
<evidence type="ECO:0000256" key="6">
    <source>
        <dbReference type="ARBA" id="ARBA00023136"/>
    </source>
</evidence>
<dbReference type="PANTHER" id="PTHR13598:SF1">
    <property type="entry name" value="AT07567P-RELATED"/>
    <property type="match status" value="1"/>
</dbReference>
<dbReference type="PANTHER" id="PTHR13598">
    <property type="entry name" value="AT07567P-RELATED"/>
    <property type="match status" value="1"/>
</dbReference>
<dbReference type="InParanoid" id="H2XTQ1"/>
<dbReference type="GeneTree" id="ENSGT00390000002174"/>
<dbReference type="GO" id="GO:0005637">
    <property type="term" value="C:nuclear inner membrane"/>
    <property type="evidence" value="ECO:0007669"/>
    <property type="project" value="UniProtKB-SubCell"/>
</dbReference>
<reference evidence="10" key="1">
    <citation type="journal article" date="2002" name="Science">
        <title>The draft genome of Ciona intestinalis: insights into chordate and vertebrate origins.</title>
        <authorList>
            <person name="Dehal P."/>
            <person name="Satou Y."/>
            <person name="Campbell R.K."/>
            <person name="Chapman J."/>
            <person name="Degnan B."/>
            <person name="De Tomaso A."/>
            <person name="Davidson B."/>
            <person name="Di Gregorio A."/>
            <person name="Gelpke M."/>
            <person name="Goodstein D.M."/>
            <person name="Harafuji N."/>
            <person name="Hastings K.E."/>
            <person name="Ho I."/>
            <person name="Hotta K."/>
            <person name="Huang W."/>
            <person name="Kawashima T."/>
            <person name="Lemaire P."/>
            <person name="Martinez D."/>
            <person name="Meinertzhagen I.A."/>
            <person name="Necula S."/>
            <person name="Nonaka M."/>
            <person name="Putnam N."/>
            <person name="Rash S."/>
            <person name="Saiga H."/>
            <person name="Satake M."/>
            <person name="Terry A."/>
            <person name="Yamada L."/>
            <person name="Wang H.G."/>
            <person name="Awazu S."/>
            <person name="Azumi K."/>
            <person name="Boore J."/>
            <person name="Branno M."/>
            <person name="Chin-Bow S."/>
            <person name="DeSantis R."/>
            <person name="Doyle S."/>
            <person name="Francino P."/>
            <person name="Keys D.N."/>
            <person name="Haga S."/>
            <person name="Hayashi H."/>
            <person name="Hino K."/>
            <person name="Imai K.S."/>
            <person name="Inaba K."/>
            <person name="Kano S."/>
            <person name="Kobayashi K."/>
            <person name="Kobayashi M."/>
            <person name="Lee B.I."/>
            <person name="Makabe K.W."/>
            <person name="Manohar C."/>
            <person name="Matassi G."/>
            <person name="Medina M."/>
            <person name="Mochizuki Y."/>
            <person name="Mount S."/>
            <person name="Morishita T."/>
            <person name="Miura S."/>
            <person name="Nakayama A."/>
            <person name="Nishizaka S."/>
            <person name="Nomoto H."/>
            <person name="Ohta F."/>
            <person name="Oishi K."/>
            <person name="Rigoutsos I."/>
            <person name="Sano M."/>
            <person name="Sasaki A."/>
            <person name="Sasakura Y."/>
            <person name="Shoguchi E."/>
            <person name="Shin-i T."/>
            <person name="Spagnuolo A."/>
            <person name="Stainier D."/>
            <person name="Suzuki M.M."/>
            <person name="Tassy O."/>
            <person name="Takatori N."/>
            <person name="Tokuoka M."/>
            <person name="Yagi K."/>
            <person name="Yoshizaki F."/>
            <person name="Wada S."/>
            <person name="Zhang C."/>
            <person name="Hyatt P.D."/>
            <person name="Larimer F."/>
            <person name="Detter C."/>
            <person name="Doggett N."/>
            <person name="Glavina T."/>
            <person name="Hawkins T."/>
            <person name="Richardson P."/>
            <person name="Lucas S."/>
            <person name="Kohara Y."/>
            <person name="Levine M."/>
            <person name="Satoh N."/>
            <person name="Rokhsar D.S."/>
        </authorList>
    </citation>
    <scope>NUCLEOTIDE SEQUENCE [LARGE SCALE GENOMIC DNA]</scope>
</reference>
<organism evidence="9 10">
    <name type="scientific">Ciona intestinalis</name>
    <name type="common">Transparent sea squirt</name>
    <name type="synonym">Ascidia intestinalis</name>
    <dbReference type="NCBI Taxonomy" id="7719"/>
    <lineage>
        <taxon>Eukaryota</taxon>
        <taxon>Metazoa</taxon>
        <taxon>Chordata</taxon>
        <taxon>Tunicata</taxon>
        <taxon>Ascidiacea</taxon>
        <taxon>Phlebobranchia</taxon>
        <taxon>Cionidae</taxon>
        <taxon>Ciona</taxon>
    </lineage>
</organism>
<keyword evidence="3 8" id="KW-0812">Transmembrane</keyword>
<dbReference type="Pfam" id="PF10225">
    <property type="entry name" value="NEMP"/>
    <property type="match status" value="1"/>
</dbReference>
<dbReference type="STRING" id="7719.ENSCINP00000033035"/>
<comment type="similarity">
    <text evidence="2">Belongs to the NEMP family.</text>
</comment>
<keyword evidence="7" id="KW-0539">Nucleus</keyword>
<comment type="subcellular location">
    <subcellularLocation>
        <location evidence="1">Nucleus inner membrane</location>
        <topology evidence="1">Multi-pass membrane protein</topology>
        <orientation evidence="1">Nucleoplasmic side</orientation>
    </subcellularLocation>
</comment>
<dbReference type="Proteomes" id="UP000008144">
    <property type="component" value="Unassembled WGS sequence"/>
</dbReference>
<evidence type="ECO:0000256" key="1">
    <source>
        <dbReference type="ARBA" id="ARBA00004575"/>
    </source>
</evidence>
<dbReference type="InterPro" id="IPR019358">
    <property type="entry name" value="NEMP_fam"/>
</dbReference>